<dbReference type="RefSeq" id="XP_025550249.1">
    <property type="nucleotide sequence ID" value="XM_025697091.1"/>
</dbReference>
<gene>
    <name evidence="5" type="ORF">BO97DRAFT_425725</name>
</gene>
<protein>
    <recommendedName>
        <fullName evidence="4">TRP C-terminal domain-containing protein</fullName>
    </recommendedName>
</protein>
<feature type="compositionally biased region" description="Basic and acidic residues" evidence="1">
    <location>
        <begin position="691"/>
        <end position="707"/>
    </location>
</feature>
<name>A0A395HUM8_ASPHC</name>
<feature type="region of interest" description="Disordered" evidence="1">
    <location>
        <begin position="616"/>
        <end position="715"/>
    </location>
</feature>
<dbReference type="VEuPathDB" id="FungiDB:BO97DRAFT_425725"/>
<feature type="transmembrane region" description="Helical" evidence="2">
    <location>
        <begin position="527"/>
        <end position="552"/>
    </location>
</feature>
<dbReference type="Pfam" id="PF06011">
    <property type="entry name" value="TRP"/>
    <property type="match status" value="1"/>
</dbReference>
<keyword evidence="6" id="KW-1185">Reference proteome</keyword>
<dbReference type="PANTHER" id="PTHR31145:SF8">
    <property type="entry name" value="INTEGRAL MEMBRANE PROTEIN (AFU_ORTHOLOGUE AFUA_2G17475)"/>
    <property type="match status" value="1"/>
</dbReference>
<dbReference type="AlphaFoldDB" id="A0A395HUM8"/>
<feature type="transmembrane region" description="Helical" evidence="2">
    <location>
        <begin position="232"/>
        <end position="254"/>
    </location>
</feature>
<keyword evidence="2" id="KW-0472">Membrane</keyword>
<dbReference type="STRING" id="1450537.A0A395HUM8"/>
<keyword evidence="2" id="KW-1133">Transmembrane helix</keyword>
<feature type="transmembrane region" description="Helical" evidence="2">
    <location>
        <begin position="496"/>
        <end position="515"/>
    </location>
</feature>
<dbReference type="GeneID" id="37201380"/>
<sequence length="729" mass="81410">MSPLLLWALLLSSAQAAFVRGWECSPASTALTGPHVFRPQSLSGYLVSPDHEGTTLFLKFTGDFTSDTCDSFNGSLAQLVVDASVLGHPVGFQGEPRGRCAESPYQYNTNLSNQGNRKAHMEGGLRRYAIYETSYYLNHTYALHTLDTTVQLQLEDQKISCTATHITPYIGSLASKLLKALPFVIMVLFGITTAPLKVLRANGRSMFRYELADLSRDPAQSHLRGLGDCLHFLQFIFLSSCLTLSYPGFFRAIAGQLAWSSLIFRNWPVTHDFTYPGVNDGFYATNSTWGLEEMTQVLGGTVISDLWVNAIVNLVLVIVGIIVLVQVPFGIQWVSKTFRRRQPIELTDLQEESVTQCQRTGWSILRTVLDYFLLPLVTFSSSQFLIASWFPVYRTFFAVLIIGLLTVSLGFTIWYLVKSNRQGAFFQESLVPNRYSGSWMFFVLYGIPLVRGIAIGALQQSGLVQTVVLMVCETLNLACLLWNCRDFHAWRPVCFSLWRFASLAMTCVFLPQFQASERDKGLIAYSILFLHAAMLFFGFFVPSVSSIVLFTLRELGITQSHGSNLVEPHQAPVFGIGQLSQRSTRKSSFTELPELRPAAYPQPMGPYTTDAIPSYFRAPRPVTPKSSSSRHFTTIKTQSHSESESGDSSLGSVDLSVLDEDTATISGDGDYSKREADQYYGRPMASQIGARVERMEPSRSTVPDRSRRWPWAKKKTKGFEVVRPARPGM</sequence>
<feature type="domain" description="TRP C-terminal" evidence="4">
    <location>
        <begin position="226"/>
        <end position="547"/>
    </location>
</feature>
<dbReference type="EMBL" id="KZ824290">
    <property type="protein sequence ID" value="RAL11095.1"/>
    <property type="molecule type" value="Genomic_DNA"/>
</dbReference>
<evidence type="ECO:0000256" key="1">
    <source>
        <dbReference type="SAM" id="MobiDB-lite"/>
    </source>
</evidence>
<feature type="transmembrane region" description="Helical" evidence="2">
    <location>
        <begin position="463"/>
        <end position="484"/>
    </location>
</feature>
<evidence type="ECO:0000256" key="3">
    <source>
        <dbReference type="SAM" id="SignalP"/>
    </source>
</evidence>
<feature type="transmembrane region" description="Helical" evidence="2">
    <location>
        <begin position="368"/>
        <end position="390"/>
    </location>
</feature>
<proteinExistence type="predicted"/>
<feature type="transmembrane region" description="Helical" evidence="2">
    <location>
        <begin position="396"/>
        <end position="417"/>
    </location>
</feature>
<reference evidence="5 6" key="1">
    <citation type="submission" date="2018-02" db="EMBL/GenBank/DDBJ databases">
        <title>The genomes of Aspergillus section Nigri reveals drivers in fungal speciation.</title>
        <authorList>
            <consortium name="DOE Joint Genome Institute"/>
            <person name="Vesth T.C."/>
            <person name="Nybo J."/>
            <person name="Theobald S."/>
            <person name="Brandl J."/>
            <person name="Frisvad J.C."/>
            <person name="Nielsen K.F."/>
            <person name="Lyhne E.K."/>
            <person name="Kogle M.E."/>
            <person name="Kuo A."/>
            <person name="Riley R."/>
            <person name="Clum A."/>
            <person name="Nolan M."/>
            <person name="Lipzen A."/>
            <person name="Salamov A."/>
            <person name="Henrissat B."/>
            <person name="Wiebenga A."/>
            <person name="De vries R.P."/>
            <person name="Grigoriev I.V."/>
            <person name="Mortensen U.H."/>
            <person name="Andersen M.R."/>
            <person name="Baker S.E."/>
        </authorList>
    </citation>
    <scope>NUCLEOTIDE SEQUENCE [LARGE SCALE GENOMIC DNA]</scope>
    <source>
        <strain evidence="5 6">CBS 101889</strain>
    </source>
</reference>
<keyword evidence="3" id="KW-0732">Signal</keyword>
<evidence type="ECO:0000313" key="6">
    <source>
        <dbReference type="Proteomes" id="UP000248961"/>
    </source>
</evidence>
<organism evidence="5 6">
    <name type="scientific">Aspergillus homomorphus (strain CBS 101889)</name>
    <dbReference type="NCBI Taxonomy" id="1450537"/>
    <lineage>
        <taxon>Eukaryota</taxon>
        <taxon>Fungi</taxon>
        <taxon>Dikarya</taxon>
        <taxon>Ascomycota</taxon>
        <taxon>Pezizomycotina</taxon>
        <taxon>Eurotiomycetes</taxon>
        <taxon>Eurotiomycetidae</taxon>
        <taxon>Eurotiales</taxon>
        <taxon>Aspergillaceae</taxon>
        <taxon>Aspergillus</taxon>
        <taxon>Aspergillus subgen. Circumdati</taxon>
    </lineage>
</organism>
<keyword evidence="2" id="KW-0812">Transmembrane</keyword>
<feature type="transmembrane region" description="Helical" evidence="2">
    <location>
        <begin position="306"/>
        <end position="331"/>
    </location>
</feature>
<dbReference type="InterPro" id="IPR010308">
    <property type="entry name" value="TRP_C"/>
</dbReference>
<dbReference type="InterPro" id="IPR040241">
    <property type="entry name" value="TRP_Flc/Pkd2-like"/>
</dbReference>
<evidence type="ECO:0000256" key="2">
    <source>
        <dbReference type="SAM" id="Phobius"/>
    </source>
</evidence>
<feature type="transmembrane region" description="Helical" evidence="2">
    <location>
        <begin position="180"/>
        <end position="199"/>
    </location>
</feature>
<evidence type="ECO:0000259" key="4">
    <source>
        <dbReference type="Pfam" id="PF06011"/>
    </source>
</evidence>
<accession>A0A395HUM8</accession>
<dbReference type="OrthoDB" id="269822at2759"/>
<feature type="signal peptide" evidence="3">
    <location>
        <begin position="1"/>
        <end position="16"/>
    </location>
</feature>
<dbReference type="PANTHER" id="PTHR31145">
    <property type="entry name" value="INTEGRAL MEMBRANE PROTEIN (AFU_ORTHOLOGUE AFUA_7G01610)"/>
    <property type="match status" value="1"/>
</dbReference>
<feature type="compositionally biased region" description="Polar residues" evidence="1">
    <location>
        <begin position="624"/>
        <end position="640"/>
    </location>
</feature>
<dbReference type="GO" id="GO:0016020">
    <property type="term" value="C:membrane"/>
    <property type="evidence" value="ECO:0007669"/>
    <property type="project" value="TreeGrafter"/>
</dbReference>
<feature type="transmembrane region" description="Helical" evidence="2">
    <location>
        <begin position="438"/>
        <end position="457"/>
    </location>
</feature>
<evidence type="ECO:0000313" key="5">
    <source>
        <dbReference type="EMBL" id="RAL11095.1"/>
    </source>
</evidence>
<feature type="chain" id="PRO_5017366248" description="TRP C-terminal domain-containing protein" evidence="3">
    <location>
        <begin position="17"/>
        <end position="729"/>
    </location>
</feature>
<dbReference type="Proteomes" id="UP000248961">
    <property type="component" value="Unassembled WGS sequence"/>
</dbReference>
<feature type="compositionally biased region" description="Low complexity" evidence="1">
    <location>
        <begin position="646"/>
        <end position="656"/>
    </location>
</feature>
<dbReference type="GO" id="GO:0055085">
    <property type="term" value="P:transmembrane transport"/>
    <property type="evidence" value="ECO:0007669"/>
    <property type="project" value="TreeGrafter"/>
</dbReference>